<name>A0A8X6UBK7_NEPPI</name>
<dbReference type="OrthoDB" id="775972at2759"/>
<dbReference type="AlphaFoldDB" id="A0A8X6UBK7"/>
<dbReference type="Proteomes" id="UP000887013">
    <property type="component" value="Unassembled WGS sequence"/>
</dbReference>
<organism evidence="1 2">
    <name type="scientific">Nephila pilipes</name>
    <name type="common">Giant wood spider</name>
    <name type="synonym">Nephila maculata</name>
    <dbReference type="NCBI Taxonomy" id="299642"/>
    <lineage>
        <taxon>Eukaryota</taxon>
        <taxon>Metazoa</taxon>
        <taxon>Ecdysozoa</taxon>
        <taxon>Arthropoda</taxon>
        <taxon>Chelicerata</taxon>
        <taxon>Arachnida</taxon>
        <taxon>Araneae</taxon>
        <taxon>Araneomorphae</taxon>
        <taxon>Entelegynae</taxon>
        <taxon>Araneoidea</taxon>
        <taxon>Nephilidae</taxon>
        <taxon>Nephila</taxon>
    </lineage>
</organism>
<comment type="caution">
    <text evidence="1">The sequence shown here is derived from an EMBL/GenBank/DDBJ whole genome shotgun (WGS) entry which is preliminary data.</text>
</comment>
<evidence type="ECO:0000313" key="1">
    <source>
        <dbReference type="EMBL" id="GFT94146.1"/>
    </source>
</evidence>
<gene>
    <name evidence="1" type="primary">Tf2-9_16</name>
    <name evidence="1" type="ORF">NPIL_476271</name>
</gene>
<evidence type="ECO:0000313" key="2">
    <source>
        <dbReference type="Proteomes" id="UP000887013"/>
    </source>
</evidence>
<accession>A0A8X6UBK7</accession>
<proteinExistence type="predicted"/>
<keyword evidence="2" id="KW-1185">Reference proteome</keyword>
<reference evidence="1" key="1">
    <citation type="submission" date="2020-08" db="EMBL/GenBank/DDBJ databases">
        <title>Multicomponent nature underlies the extraordinary mechanical properties of spider dragline silk.</title>
        <authorList>
            <person name="Kono N."/>
            <person name="Nakamura H."/>
            <person name="Mori M."/>
            <person name="Yoshida Y."/>
            <person name="Ohtoshi R."/>
            <person name="Malay A.D."/>
            <person name="Moran D.A.P."/>
            <person name="Tomita M."/>
            <person name="Numata K."/>
            <person name="Arakawa K."/>
        </authorList>
    </citation>
    <scope>NUCLEOTIDE SEQUENCE</scope>
</reference>
<dbReference type="EMBL" id="BMAW01025834">
    <property type="protein sequence ID" value="GFT94146.1"/>
    <property type="molecule type" value="Genomic_DNA"/>
</dbReference>
<sequence>MSAERTARALMHDWISRFGCPVAITTDQALKEDIKAACSQLVNGTTIRLPSDLVSSGSIDQTSNLTNVTNLIQAMRFLGLVSTAHHGSSKF</sequence>
<protein>
    <submittedName>
        <fullName evidence="1">Transposon Tf2-9 polyprotein</fullName>
    </submittedName>
</protein>